<dbReference type="InterPro" id="IPR052336">
    <property type="entry name" value="MlaD_Phospholipid_Transporter"/>
</dbReference>
<feature type="domain" description="Mce/MlaD" evidence="2">
    <location>
        <begin position="37"/>
        <end position="113"/>
    </location>
</feature>
<name>A0A9D9I7H6_9BACT</name>
<organism evidence="3 4">
    <name type="scientific">Candidatus Cryptobacteroides faecipullorum</name>
    <dbReference type="NCBI Taxonomy" id="2840764"/>
    <lineage>
        <taxon>Bacteria</taxon>
        <taxon>Pseudomonadati</taxon>
        <taxon>Bacteroidota</taxon>
        <taxon>Bacteroidia</taxon>
        <taxon>Bacteroidales</taxon>
        <taxon>Candidatus Cryptobacteroides</taxon>
    </lineage>
</organism>
<evidence type="ECO:0000313" key="4">
    <source>
        <dbReference type="Proteomes" id="UP000823660"/>
    </source>
</evidence>
<dbReference type="Pfam" id="PF02470">
    <property type="entry name" value="MlaD"/>
    <property type="match status" value="1"/>
</dbReference>
<keyword evidence="1" id="KW-1133">Transmembrane helix</keyword>
<keyword evidence="1" id="KW-0812">Transmembrane</keyword>
<sequence length="303" mass="33103">MKLNREFKIGCFVLTVLAVSFFVINFLRGKDIFNREISIAASYDNVEGLVPSDPVYIKGYKAGNVSSVEYNPETDRFDVICSVLKKFRIPADSKMTIYSRDIMGGKAIRIDQGKSAGNVSDGDSLASDVQPDMLASVAEQITPLLSRVSDMVENLDSVTSSVNSVLSRENRDGIASILQNLERTVAEAEKISSAVGDRSGELGLFIDNLTQLGGKLDSIAVKADKSMSDVNTVTAALSRSDIEGLAVSFKELLESMRNPEGTFGRLLSEDEIYESVSSLVEEADSLLKKIQENPKKYIRISVF</sequence>
<dbReference type="Proteomes" id="UP000823660">
    <property type="component" value="Unassembled WGS sequence"/>
</dbReference>
<evidence type="ECO:0000313" key="3">
    <source>
        <dbReference type="EMBL" id="MBO8467050.1"/>
    </source>
</evidence>
<comment type="caution">
    <text evidence="3">The sequence shown here is derived from an EMBL/GenBank/DDBJ whole genome shotgun (WGS) entry which is preliminary data.</text>
</comment>
<reference evidence="3" key="1">
    <citation type="submission" date="2020-10" db="EMBL/GenBank/DDBJ databases">
        <authorList>
            <person name="Gilroy R."/>
        </authorList>
    </citation>
    <scope>NUCLEOTIDE SEQUENCE</scope>
    <source>
        <strain evidence="3">B1-15692</strain>
    </source>
</reference>
<dbReference type="EMBL" id="JADIMH010000023">
    <property type="protein sequence ID" value="MBO8467050.1"/>
    <property type="molecule type" value="Genomic_DNA"/>
</dbReference>
<dbReference type="PANTHER" id="PTHR33371:SF4">
    <property type="entry name" value="INTERMEMBRANE PHOSPHOLIPID TRANSPORT SYSTEM BINDING PROTEIN MLAD"/>
    <property type="match status" value="1"/>
</dbReference>
<dbReference type="AlphaFoldDB" id="A0A9D9I7H6"/>
<evidence type="ECO:0000256" key="1">
    <source>
        <dbReference type="SAM" id="Phobius"/>
    </source>
</evidence>
<feature type="transmembrane region" description="Helical" evidence="1">
    <location>
        <begin position="7"/>
        <end position="27"/>
    </location>
</feature>
<keyword evidence="1" id="KW-0472">Membrane</keyword>
<evidence type="ECO:0000259" key="2">
    <source>
        <dbReference type="Pfam" id="PF02470"/>
    </source>
</evidence>
<dbReference type="PANTHER" id="PTHR33371">
    <property type="entry name" value="INTERMEMBRANE PHOSPHOLIPID TRANSPORT SYSTEM BINDING PROTEIN MLAD-RELATED"/>
    <property type="match status" value="1"/>
</dbReference>
<proteinExistence type="predicted"/>
<dbReference type="InterPro" id="IPR003399">
    <property type="entry name" value="Mce/MlaD"/>
</dbReference>
<accession>A0A9D9I7H6</accession>
<reference evidence="3" key="2">
    <citation type="journal article" date="2021" name="PeerJ">
        <title>Extensive microbial diversity within the chicken gut microbiome revealed by metagenomics and culture.</title>
        <authorList>
            <person name="Gilroy R."/>
            <person name="Ravi A."/>
            <person name="Getino M."/>
            <person name="Pursley I."/>
            <person name="Horton D.L."/>
            <person name="Alikhan N.F."/>
            <person name="Baker D."/>
            <person name="Gharbi K."/>
            <person name="Hall N."/>
            <person name="Watson M."/>
            <person name="Adriaenssens E.M."/>
            <person name="Foster-Nyarko E."/>
            <person name="Jarju S."/>
            <person name="Secka A."/>
            <person name="Antonio M."/>
            <person name="Oren A."/>
            <person name="Chaudhuri R.R."/>
            <person name="La Ragione R."/>
            <person name="Hildebrand F."/>
            <person name="Pallen M.J."/>
        </authorList>
    </citation>
    <scope>NUCLEOTIDE SEQUENCE</scope>
    <source>
        <strain evidence="3">B1-15692</strain>
    </source>
</reference>
<gene>
    <name evidence="3" type="ORF">IAB99_04710</name>
</gene>
<protein>
    <submittedName>
        <fullName evidence="3">MCE family protein</fullName>
    </submittedName>
</protein>